<evidence type="ECO:0000259" key="9">
    <source>
        <dbReference type="Pfam" id="PF12704"/>
    </source>
</evidence>
<gene>
    <name evidence="10" type="ORF">C8C77_12847</name>
</gene>
<proteinExistence type="inferred from homology"/>
<dbReference type="AlphaFoldDB" id="A0A4V3G4M6"/>
<evidence type="ECO:0000256" key="5">
    <source>
        <dbReference type="ARBA" id="ARBA00023136"/>
    </source>
</evidence>
<dbReference type="EMBL" id="SODA01000028">
    <property type="protein sequence ID" value="TDW00488.1"/>
    <property type="molecule type" value="Genomic_DNA"/>
</dbReference>
<dbReference type="InterPro" id="IPR050250">
    <property type="entry name" value="Macrolide_Exporter_MacB"/>
</dbReference>
<keyword evidence="5 7" id="KW-0472">Membrane</keyword>
<organism evidence="10 11">
    <name type="scientific">Halanaerobium saccharolyticum</name>
    <dbReference type="NCBI Taxonomy" id="43595"/>
    <lineage>
        <taxon>Bacteria</taxon>
        <taxon>Bacillati</taxon>
        <taxon>Bacillota</taxon>
        <taxon>Clostridia</taxon>
        <taxon>Halanaerobiales</taxon>
        <taxon>Halanaerobiaceae</taxon>
        <taxon>Halanaerobium</taxon>
    </lineage>
</organism>
<name>A0A4V3G4M6_9FIRM</name>
<evidence type="ECO:0000259" key="8">
    <source>
        <dbReference type="Pfam" id="PF02687"/>
    </source>
</evidence>
<feature type="transmembrane region" description="Helical" evidence="7">
    <location>
        <begin position="269"/>
        <end position="293"/>
    </location>
</feature>
<dbReference type="GO" id="GO:0022857">
    <property type="term" value="F:transmembrane transporter activity"/>
    <property type="evidence" value="ECO:0007669"/>
    <property type="project" value="TreeGrafter"/>
</dbReference>
<dbReference type="InterPro" id="IPR025857">
    <property type="entry name" value="MacB_PCD"/>
</dbReference>
<comment type="subcellular location">
    <subcellularLocation>
        <location evidence="1">Cell membrane</location>
        <topology evidence="1">Multi-pass membrane protein</topology>
    </subcellularLocation>
</comment>
<comment type="similarity">
    <text evidence="6">Belongs to the ABC-4 integral membrane protein family.</text>
</comment>
<feature type="transmembrane region" description="Helical" evidence="7">
    <location>
        <begin position="21"/>
        <end position="44"/>
    </location>
</feature>
<evidence type="ECO:0000256" key="1">
    <source>
        <dbReference type="ARBA" id="ARBA00004651"/>
    </source>
</evidence>
<evidence type="ECO:0000256" key="7">
    <source>
        <dbReference type="SAM" id="Phobius"/>
    </source>
</evidence>
<feature type="domain" description="MacB-like periplasmic core" evidence="9">
    <location>
        <begin position="23"/>
        <end position="221"/>
    </location>
</feature>
<evidence type="ECO:0000256" key="3">
    <source>
        <dbReference type="ARBA" id="ARBA00022692"/>
    </source>
</evidence>
<dbReference type="PANTHER" id="PTHR30572">
    <property type="entry name" value="MEMBRANE COMPONENT OF TRANSPORTER-RELATED"/>
    <property type="match status" value="1"/>
</dbReference>
<feature type="transmembrane region" description="Helical" evidence="7">
    <location>
        <begin position="313"/>
        <end position="338"/>
    </location>
</feature>
<protein>
    <submittedName>
        <fullName evidence="10">Putative ABC transport system permease protein</fullName>
    </submittedName>
</protein>
<dbReference type="InterPro" id="IPR003838">
    <property type="entry name" value="ABC3_permease_C"/>
</dbReference>
<dbReference type="Proteomes" id="UP000294697">
    <property type="component" value="Unassembled WGS sequence"/>
</dbReference>
<dbReference type="Pfam" id="PF02687">
    <property type="entry name" value="FtsX"/>
    <property type="match status" value="1"/>
</dbReference>
<evidence type="ECO:0000313" key="11">
    <source>
        <dbReference type="Proteomes" id="UP000294697"/>
    </source>
</evidence>
<evidence type="ECO:0000256" key="6">
    <source>
        <dbReference type="ARBA" id="ARBA00038076"/>
    </source>
</evidence>
<evidence type="ECO:0000256" key="4">
    <source>
        <dbReference type="ARBA" id="ARBA00022989"/>
    </source>
</evidence>
<dbReference type="PANTHER" id="PTHR30572:SF4">
    <property type="entry name" value="ABC TRANSPORTER PERMEASE YTRF"/>
    <property type="match status" value="1"/>
</dbReference>
<dbReference type="OrthoDB" id="9770036at2"/>
<dbReference type="Pfam" id="PF12704">
    <property type="entry name" value="MacB_PCD"/>
    <property type="match status" value="1"/>
</dbReference>
<comment type="caution">
    <text evidence="10">The sequence shown here is derived from an EMBL/GenBank/DDBJ whole genome shotgun (WGS) entry which is preliminary data.</text>
</comment>
<feature type="transmembrane region" description="Helical" evidence="7">
    <location>
        <begin position="358"/>
        <end position="382"/>
    </location>
</feature>
<sequence>MQKLKMFLRLTLKSFKERKSRIAIAFFAIVVGIGVITSLFSVYYDINLKMSKEMRAYGANMILTPDSSNQQDQNNKMLSMNKFNQVVSKFSDQNLIGVRPNLYGIIELQQNSVKGVFSNMRPAVMVGTWFDQVEKVNPYWKIEGELPVNREVDDEIVLGKTVAEKLGYSVGEKIKMKLSDSYQVKEFIVAAVIESGSDADNQVFVNLKTAQKLLNKDNKISAAYLSVLNYENDPALLKGIENDIIGINLNSIKKIASSESKILDKIKSLMYLVVIIILLSTLLCVSTTMMTIVTERKEEIGLKKSLGADNKNVIIEFLTEAAILGGFGGLLGYGIGYLGAQIIGQSVFGSFISFRLPIIPFAFFLSVFVACLASIIPVRLVIDVDPAVVLKGE</sequence>
<feature type="domain" description="ABC3 transporter permease C-terminal" evidence="8">
    <location>
        <begin position="272"/>
        <end position="382"/>
    </location>
</feature>
<dbReference type="GO" id="GO:0005886">
    <property type="term" value="C:plasma membrane"/>
    <property type="evidence" value="ECO:0007669"/>
    <property type="project" value="UniProtKB-SubCell"/>
</dbReference>
<keyword evidence="2" id="KW-1003">Cell membrane</keyword>
<keyword evidence="3 7" id="KW-0812">Transmembrane</keyword>
<evidence type="ECO:0000313" key="10">
    <source>
        <dbReference type="EMBL" id="TDW00488.1"/>
    </source>
</evidence>
<accession>A0A4V3G4M6</accession>
<evidence type="ECO:0000256" key="2">
    <source>
        <dbReference type="ARBA" id="ARBA00022475"/>
    </source>
</evidence>
<dbReference type="RefSeq" id="WP_111571582.1">
    <property type="nucleotide sequence ID" value="NZ_QLME01000005.1"/>
</dbReference>
<reference evidence="10 11" key="1">
    <citation type="submission" date="2019-03" db="EMBL/GenBank/DDBJ databases">
        <title>Subsurface microbial communities from deep shales in Ohio and West Virginia, USA.</title>
        <authorList>
            <person name="Wrighton K."/>
        </authorList>
    </citation>
    <scope>NUCLEOTIDE SEQUENCE [LARGE SCALE GENOMIC DNA]</scope>
    <source>
        <strain evidence="10 11">MSL9.2</strain>
    </source>
</reference>
<keyword evidence="4 7" id="KW-1133">Transmembrane helix</keyword>